<feature type="domain" description="Methylated-DNA-[protein]-cysteine S-methyltransferase DNA binding" evidence="9">
    <location>
        <begin position="85"/>
        <end position="164"/>
    </location>
</feature>
<dbReference type="InterPro" id="IPR001497">
    <property type="entry name" value="MethylDNA_cys_MeTrfase_AS"/>
</dbReference>
<keyword evidence="7" id="KW-0234">DNA repair</keyword>
<evidence type="ECO:0000259" key="10">
    <source>
        <dbReference type="Pfam" id="PF02870"/>
    </source>
</evidence>
<dbReference type="GO" id="GO:0032259">
    <property type="term" value="P:methylation"/>
    <property type="evidence" value="ECO:0007669"/>
    <property type="project" value="UniProtKB-KW"/>
</dbReference>
<evidence type="ECO:0000256" key="5">
    <source>
        <dbReference type="ARBA" id="ARBA00022679"/>
    </source>
</evidence>
<dbReference type="InterPro" id="IPR036388">
    <property type="entry name" value="WH-like_DNA-bd_sf"/>
</dbReference>
<dbReference type="Gene3D" id="1.10.10.10">
    <property type="entry name" value="Winged helix-like DNA-binding domain superfamily/Winged helix DNA-binding domain"/>
    <property type="match status" value="1"/>
</dbReference>
<dbReference type="Pfam" id="PF01035">
    <property type="entry name" value="DNA_binding_1"/>
    <property type="match status" value="1"/>
</dbReference>
<sequence>MPIYWTLLAQGEWRLHVAATPSGLCFIGSQNGGLEELADWSHARMPGSELVRDEDKLRPYAAELEEYLLEKRERFTVPFDLRGTSFQLAVWEALGGIPYGQTLSYSDIAERIRRPSAVRAVGAAIGANPVLITIPCHRVVGKNGALTGYRGGLEMKAKLLQLERGGGRERGKSGGK</sequence>
<feature type="domain" description="Methylguanine DNA methyltransferase ribonuclease-like" evidence="10">
    <location>
        <begin position="3"/>
        <end position="81"/>
    </location>
</feature>
<dbReference type="GO" id="GO:0003908">
    <property type="term" value="F:methylated-DNA-[protein]-cysteine S-methyltransferase activity"/>
    <property type="evidence" value="ECO:0007669"/>
    <property type="project" value="UniProtKB-EC"/>
</dbReference>
<dbReference type="GO" id="GO:0006281">
    <property type="term" value="P:DNA repair"/>
    <property type="evidence" value="ECO:0007669"/>
    <property type="project" value="UniProtKB-KW"/>
</dbReference>
<keyword evidence="12" id="KW-1185">Reference proteome</keyword>
<keyword evidence="6" id="KW-0227">DNA damage</keyword>
<proteinExistence type="inferred from homology"/>
<evidence type="ECO:0000256" key="4">
    <source>
        <dbReference type="ARBA" id="ARBA00022603"/>
    </source>
</evidence>
<keyword evidence="4 11" id="KW-0489">Methyltransferase</keyword>
<dbReference type="EMBL" id="JACJVN010000051">
    <property type="protein sequence ID" value="MBB6678178.1"/>
    <property type="molecule type" value="Genomic_DNA"/>
</dbReference>
<dbReference type="PANTHER" id="PTHR10815:SF12">
    <property type="entry name" value="METHYLATED-DNA--PROTEIN-CYSTEINE METHYLTRANSFERASE, INDUCIBLE"/>
    <property type="match status" value="1"/>
</dbReference>
<dbReference type="Proteomes" id="UP000574133">
    <property type="component" value="Unassembled WGS sequence"/>
</dbReference>
<evidence type="ECO:0000256" key="3">
    <source>
        <dbReference type="ARBA" id="ARBA00011918"/>
    </source>
</evidence>
<evidence type="ECO:0000256" key="2">
    <source>
        <dbReference type="ARBA" id="ARBA00008711"/>
    </source>
</evidence>
<evidence type="ECO:0000256" key="8">
    <source>
        <dbReference type="ARBA" id="ARBA00049348"/>
    </source>
</evidence>
<dbReference type="Pfam" id="PF02870">
    <property type="entry name" value="Methyltransf_1N"/>
    <property type="match status" value="1"/>
</dbReference>
<accession>A0A841TFX5</accession>
<dbReference type="SUPFAM" id="SSF46767">
    <property type="entry name" value="Methylated DNA-protein cysteine methyltransferase, C-terminal domain"/>
    <property type="match status" value="1"/>
</dbReference>
<evidence type="ECO:0000256" key="6">
    <source>
        <dbReference type="ARBA" id="ARBA00022763"/>
    </source>
</evidence>
<dbReference type="NCBIfam" id="TIGR00589">
    <property type="entry name" value="ogt"/>
    <property type="match status" value="1"/>
</dbReference>
<dbReference type="InterPro" id="IPR008332">
    <property type="entry name" value="MethylG_MeTrfase_N"/>
</dbReference>
<protein>
    <recommendedName>
        <fullName evidence="3">methylated-DNA--[protein]-cysteine S-methyltransferase</fullName>
        <ecNumber evidence="3">2.1.1.63</ecNumber>
    </recommendedName>
</protein>
<dbReference type="FunFam" id="1.10.10.10:FF:000214">
    <property type="entry name" value="Methylated-DNA--protein-cysteine methyltransferase"/>
    <property type="match status" value="1"/>
</dbReference>
<comment type="catalytic activity">
    <reaction evidence="1">
        <text>a 4-O-methyl-thymidine in DNA + L-cysteinyl-[protein] = a thymidine in DNA + S-methyl-L-cysteinyl-[protein]</text>
        <dbReference type="Rhea" id="RHEA:53428"/>
        <dbReference type="Rhea" id="RHEA-COMP:10131"/>
        <dbReference type="Rhea" id="RHEA-COMP:10132"/>
        <dbReference type="Rhea" id="RHEA-COMP:13555"/>
        <dbReference type="Rhea" id="RHEA-COMP:13556"/>
        <dbReference type="ChEBI" id="CHEBI:29950"/>
        <dbReference type="ChEBI" id="CHEBI:82612"/>
        <dbReference type="ChEBI" id="CHEBI:137386"/>
        <dbReference type="ChEBI" id="CHEBI:137387"/>
        <dbReference type="EC" id="2.1.1.63"/>
    </reaction>
</comment>
<dbReference type="AlphaFoldDB" id="A0A841TFX5"/>
<dbReference type="InterPro" id="IPR014048">
    <property type="entry name" value="MethylDNA_cys_MeTrfase_DNA-bd"/>
</dbReference>
<dbReference type="CDD" id="cd06445">
    <property type="entry name" value="ATase"/>
    <property type="match status" value="1"/>
</dbReference>
<evidence type="ECO:0000256" key="7">
    <source>
        <dbReference type="ARBA" id="ARBA00023204"/>
    </source>
</evidence>
<name>A0A841TFX5_9BACL</name>
<dbReference type="SUPFAM" id="SSF53155">
    <property type="entry name" value="Methylated DNA-protein cysteine methyltransferase domain"/>
    <property type="match status" value="1"/>
</dbReference>
<organism evidence="11 12">
    <name type="scientific">Cohnella lubricantis</name>
    <dbReference type="NCBI Taxonomy" id="2163172"/>
    <lineage>
        <taxon>Bacteria</taxon>
        <taxon>Bacillati</taxon>
        <taxon>Bacillota</taxon>
        <taxon>Bacilli</taxon>
        <taxon>Bacillales</taxon>
        <taxon>Paenibacillaceae</taxon>
        <taxon>Cohnella</taxon>
    </lineage>
</organism>
<reference evidence="11 12" key="1">
    <citation type="submission" date="2020-08" db="EMBL/GenBank/DDBJ databases">
        <title>Cohnella phylogeny.</title>
        <authorList>
            <person name="Dunlap C."/>
        </authorList>
    </citation>
    <scope>NUCLEOTIDE SEQUENCE [LARGE SCALE GENOMIC DNA]</scope>
    <source>
        <strain evidence="11 12">DSM 103658</strain>
    </source>
</reference>
<comment type="catalytic activity">
    <reaction evidence="8">
        <text>a 6-O-methyl-2'-deoxyguanosine in DNA + L-cysteinyl-[protein] = S-methyl-L-cysteinyl-[protein] + a 2'-deoxyguanosine in DNA</text>
        <dbReference type="Rhea" id="RHEA:24000"/>
        <dbReference type="Rhea" id="RHEA-COMP:10131"/>
        <dbReference type="Rhea" id="RHEA-COMP:10132"/>
        <dbReference type="Rhea" id="RHEA-COMP:11367"/>
        <dbReference type="Rhea" id="RHEA-COMP:11368"/>
        <dbReference type="ChEBI" id="CHEBI:29950"/>
        <dbReference type="ChEBI" id="CHEBI:82612"/>
        <dbReference type="ChEBI" id="CHEBI:85445"/>
        <dbReference type="ChEBI" id="CHEBI:85448"/>
        <dbReference type="EC" id="2.1.1.63"/>
    </reaction>
</comment>
<comment type="similarity">
    <text evidence="2">Belongs to the MGMT family.</text>
</comment>
<gene>
    <name evidence="11" type="ORF">H4Q31_12795</name>
</gene>
<dbReference type="Gene3D" id="3.30.160.70">
    <property type="entry name" value="Methylated DNA-protein cysteine methyltransferase domain"/>
    <property type="match status" value="1"/>
</dbReference>
<keyword evidence="5 11" id="KW-0808">Transferase</keyword>
<dbReference type="EC" id="2.1.1.63" evidence="3"/>
<dbReference type="InterPro" id="IPR036631">
    <property type="entry name" value="MGMT_N_sf"/>
</dbReference>
<comment type="caution">
    <text evidence="11">The sequence shown here is derived from an EMBL/GenBank/DDBJ whole genome shotgun (WGS) entry which is preliminary data.</text>
</comment>
<dbReference type="PROSITE" id="PS00374">
    <property type="entry name" value="MGMT"/>
    <property type="match status" value="1"/>
</dbReference>
<evidence type="ECO:0000256" key="1">
    <source>
        <dbReference type="ARBA" id="ARBA00001286"/>
    </source>
</evidence>
<evidence type="ECO:0000259" key="9">
    <source>
        <dbReference type="Pfam" id="PF01035"/>
    </source>
</evidence>
<evidence type="ECO:0000313" key="12">
    <source>
        <dbReference type="Proteomes" id="UP000574133"/>
    </source>
</evidence>
<evidence type="ECO:0000313" key="11">
    <source>
        <dbReference type="EMBL" id="MBB6678178.1"/>
    </source>
</evidence>
<dbReference type="InterPro" id="IPR036217">
    <property type="entry name" value="MethylDNA_cys_MeTrfase_DNAb"/>
</dbReference>
<dbReference type="PANTHER" id="PTHR10815">
    <property type="entry name" value="METHYLATED-DNA--PROTEIN-CYSTEINE METHYLTRANSFERASE"/>
    <property type="match status" value="1"/>
</dbReference>